<dbReference type="SUPFAM" id="SSF55945">
    <property type="entry name" value="TATA-box binding protein-like"/>
    <property type="match status" value="1"/>
</dbReference>
<proteinExistence type="predicted"/>
<dbReference type="InterPro" id="IPR051912">
    <property type="entry name" value="Alkylbase_DNA_Glycosylase/TA"/>
</dbReference>
<keyword evidence="2" id="KW-0489">Methyltransferase</keyword>
<evidence type="ECO:0000256" key="2">
    <source>
        <dbReference type="ARBA" id="ARBA00022603"/>
    </source>
</evidence>
<evidence type="ECO:0000256" key="8">
    <source>
        <dbReference type="ARBA" id="ARBA00023125"/>
    </source>
</evidence>
<dbReference type="STRING" id="1515746.HR45_12445"/>
<feature type="domain" description="HTH araC/xylS-type" evidence="12">
    <location>
        <begin position="88"/>
        <end position="189"/>
    </location>
</feature>
<dbReference type="InterPro" id="IPR004026">
    <property type="entry name" value="Ada_DNA_repair_Zn-bd"/>
</dbReference>
<evidence type="ECO:0000313" key="14">
    <source>
        <dbReference type="Proteomes" id="UP000029264"/>
    </source>
</evidence>
<keyword evidence="14" id="KW-1185">Reference proteome</keyword>
<dbReference type="SUPFAM" id="SSF48150">
    <property type="entry name" value="DNA-glycosylase"/>
    <property type="match status" value="1"/>
</dbReference>
<evidence type="ECO:0000256" key="5">
    <source>
        <dbReference type="ARBA" id="ARBA00022763"/>
    </source>
</evidence>
<dbReference type="eggNOG" id="COG2169">
    <property type="taxonomic scope" value="Bacteria"/>
</dbReference>
<dbReference type="PROSITE" id="PS00041">
    <property type="entry name" value="HTH_ARAC_FAMILY_1"/>
    <property type="match status" value="1"/>
</dbReference>
<evidence type="ECO:0000256" key="4">
    <source>
        <dbReference type="ARBA" id="ARBA00022723"/>
    </source>
</evidence>
<dbReference type="GO" id="GO:0008725">
    <property type="term" value="F:DNA-3-methyladenine glycosylase activity"/>
    <property type="evidence" value="ECO:0007669"/>
    <property type="project" value="TreeGrafter"/>
</dbReference>
<dbReference type="GO" id="GO:0006285">
    <property type="term" value="P:base-excision repair, AP site formation"/>
    <property type="evidence" value="ECO:0007669"/>
    <property type="project" value="TreeGrafter"/>
</dbReference>
<dbReference type="Pfam" id="PF02805">
    <property type="entry name" value="Ada_Zn_binding"/>
    <property type="match status" value="1"/>
</dbReference>
<keyword evidence="5" id="KW-0227">DNA damage</keyword>
<dbReference type="GO" id="GO:0032131">
    <property type="term" value="F:alkylated DNA binding"/>
    <property type="evidence" value="ECO:0007669"/>
    <property type="project" value="TreeGrafter"/>
</dbReference>
<keyword evidence="4" id="KW-0479">Metal-binding</keyword>
<dbReference type="EMBL" id="JPEO01000008">
    <property type="protein sequence ID" value="KFZ37210.1"/>
    <property type="molecule type" value="Genomic_DNA"/>
</dbReference>
<keyword evidence="7" id="KW-0805">Transcription regulation</keyword>
<dbReference type="GO" id="GO:0032993">
    <property type="term" value="C:protein-DNA complex"/>
    <property type="evidence" value="ECO:0007669"/>
    <property type="project" value="TreeGrafter"/>
</dbReference>
<keyword evidence="6" id="KW-0862">Zinc</keyword>
<dbReference type="Gene3D" id="1.10.340.30">
    <property type="entry name" value="Hypothetical protein, domain 2"/>
    <property type="match status" value="1"/>
</dbReference>
<reference evidence="13 14" key="1">
    <citation type="submission" date="2014-06" db="EMBL/GenBank/DDBJ databases">
        <title>Shewanella sp. YQH10.</title>
        <authorList>
            <person name="Liu Y."/>
            <person name="Zeng R."/>
        </authorList>
    </citation>
    <scope>NUCLEOTIDE SEQUENCE [LARGE SCALE GENOMIC DNA]</scope>
    <source>
        <strain evidence="13 14">YQH10</strain>
    </source>
</reference>
<sequence length="487" mass="54994">MKVLPAKLCQQARMSRDPRFDGLFFVGVLTTGIYCRPICPAVAPKEQNVQYFVSAAAAAHAGLRPCLRCRPESAPGSYAWLGTDTTLRRAVSLIEQHAIDGERALNIEALCERLGISSRWLRHLFAEKLGISPIKYANYCRLLLAKQLLHQTNLAITDIAFAAGFRSVRRFNEVFQQQLQLSPSTLRQKVDGSGAANQMTLMMSYRPPYDWQALLAFYRLRAVEGMEWFSQDDRVGYGRTLQIEHQGKRLHCAFFAYQQVEHFRLAVTITLGAEVNPRLLPQLMQTIRRILDLDADPAAIMQRLAPLQQSLPSLMLQPGTRIAGISSLFEAGIRAVLGQQVSVKQAIRLLNLLVNRCGSWCEIGGQQRLFFPTPAQVAVADITLPMPQSRQQTLSALANWCDEHPDQQAPEQWLSLKGIGPWTVAYAQMRGQSWPDVLLSSDLVIKKQLKPLQDVHQQTERDFAQWLREQVAPWGSYLTFMLWRNAN</sequence>
<keyword evidence="3" id="KW-0808">Transferase</keyword>
<evidence type="ECO:0000256" key="9">
    <source>
        <dbReference type="ARBA" id="ARBA00023159"/>
    </source>
</evidence>
<dbReference type="GO" id="GO:0008270">
    <property type="term" value="F:zinc ion binding"/>
    <property type="evidence" value="ECO:0007669"/>
    <property type="project" value="InterPro"/>
</dbReference>
<protein>
    <recommendedName>
        <fullName evidence="12">HTH araC/xylS-type domain-containing protein</fullName>
    </recommendedName>
</protein>
<dbReference type="InterPro" id="IPR009057">
    <property type="entry name" value="Homeodomain-like_sf"/>
</dbReference>
<dbReference type="SUPFAM" id="SSF46689">
    <property type="entry name" value="Homeodomain-like"/>
    <property type="match status" value="2"/>
</dbReference>
<keyword evidence="9" id="KW-0010">Activator</keyword>
<dbReference type="GO" id="GO:0043916">
    <property type="term" value="F:DNA-7-methylguanine glycosylase activity"/>
    <property type="evidence" value="ECO:0007669"/>
    <property type="project" value="TreeGrafter"/>
</dbReference>
<evidence type="ECO:0000256" key="10">
    <source>
        <dbReference type="ARBA" id="ARBA00023163"/>
    </source>
</evidence>
<comment type="cofactor">
    <cofactor evidence="1">
        <name>Zn(2+)</name>
        <dbReference type="ChEBI" id="CHEBI:29105"/>
    </cofactor>
</comment>
<organism evidence="13 14">
    <name type="scientific">Shewanella mangrovi</name>
    <dbReference type="NCBI Taxonomy" id="1515746"/>
    <lineage>
        <taxon>Bacteria</taxon>
        <taxon>Pseudomonadati</taxon>
        <taxon>Pseudomonadota</taxon>
        <taxon>Gammaproteobacteria</taxon>
        <taxon>Alteromonadales</taxon>
        <taxon>Shewanellaceae</taxon>
        <taxon>Shewanella</taxon>
    </lineage>
</organism>
<dbReference type="GO" id="GO:0003700">
    <property type="term" value="F:DNA-binding transcription factor activity"/>
    <property type="evidence" value="ECO:0007669"/>
    <property type="project" value="InterPro"/>
</dbReference>
<dbReference type="GO" id="GO:0005737">
    <property type="term" value="C:cytoplasm"/>
    <property type="evidence" value="ECO:0007669"/>
    <property type="project" value="TreeGrafter"/>
</dbReference>
<dbReference type="InterPro" id="IPR037046">
    <property type="entry name" value="AlkA_N_sf"/>
</dbReference>
<dbReference type="PROSITE" id="PS01124">
    <property type="entry name" value="HTH_ARAC_FAMILY_2"/>
    <property type="match status" value="1"/>
</dbReference>
<keyword evidence="10" id="KW-0804">Transcription</keyword>
<evidence type="ECO:0000259" key="12">
    <source>
        <dbReference type="PROSITE" id="PS01124"/>
    </source>
</evidence>
<evidence type="ECO:0000256" key="1">
    <source>
        <dbReference type="ARBA" id="ARBA00001947"/>
    </source>
</evidence>
<keyword evidence="8" id="KW-0238">DNA-binding</keyword>
<dbReference type="Gene3D" id="3.30.310.20">
    <property type="entry name" value="DNA-3-methyladenine glycosylase AlkA, N-terminal domain"/>
    <property type="match status" value="1"/>
</dbReference>
<dbReference type="InterPro" id="IPR011257">
    <property type="entry name" value="DNA_glycosylase"/>
</dbReference>
<dbReference type="InterPro" id="IPR018062">
    <property type="entry name" value="HTH_AraC-typ_CS"/>
</dbReference>
<dbReference type="InterPro" id="IPR010316">
    <property type="entry name" value="AlkA_N"/>
</dbReference>
<dbReference type="GO" id="GO:0032259">
    <property type="term" value="P:methylation"/>
    <property type="evidence" value="ECO:0007669"/>
    <property type="project" value="UniProtKB-KW"/>
</dbReference>
<dbReference type="Gene3D" id="1.10.10.60">
    <property type="entry name" value="Homeodomain-like"/>
    <property type="match status" value="1"/>
</dbReference>
<evidence type="ECO:0000256" key="3">
    <source>
        <dbReference type="ARBA" id="ARBA00022679"/>
    </source>
</evidence>
<dbReference type="eggNOG" id="COG0122">
    <property type="taxonomic scope" value="Bacteria"/>
</dbReference>
<dbReference type="SUPFAM" id="SSF57884">
    <property type="entry name" value="Ada DNA repair protein, N-terminal domain (N-Ada 10)"/>
    <property type="match status" value="1"/>
</dbReference>
<dbReference type="AlphaFoldDB" id="A0A094JBB0"/>
<dbReference type="InterPro" id="IPR018060">
    <property type="entry name" value="HTH_AraC"/>
</dbReference>
<dbReference type="RefSeq" id="WP_037443298.1">
    <property type="nucleotide sequence ID" value="NZ_JPEO01000008.1"/>
</dbReference>
<dbReference type="Pfam" id="PF12833">
    <property type="entry name" value="HTH_18"/>
    <property type="match status" value="1"/>
</dbReference>
<dbReference type="SMART" id="SM00342">
    <property type="entry name" value="HTH_ARAC"/>
    <property type="match status" value="1"/>
</dbReference>
<dbReference type="PANTHER" id="PTHR43003:SF13">
    <property type="entry name" value="DNA-3-METHYLADENINE GLYCOSYLASE 2"/>
    <property type="match status" value="1"/>
</dbReference>
<dbReference type="Proteomes" id="UP000029264">
    <property type="component" value="Unassembled WGS sequence"/>
</dbReference>
<dbReference type="GO" id="GO:0008168">
    <property type="term" value="F:methyltransferase activity"/>
    <property type="evidence" value="ECO:0007669"/>
    <property type="project" value="UniProtKB-KW"/>
</dbReference>
<dbReference type="InterPro" id="IPR035451">
    <property type="entry name" value="Ada-like_dom_sf"/>
</dbReference>
<name>A0A094JBB0_9GAMM</name>
<dbReference type="GO" id="GO:0006307">
    <property type="term" value="P:DNA alkylation repair"/>
    <property type="evidence" value="ECO:0007669"/>
    <property type="project" value="TreeGrafter"/>
</dbReference>
<dbReference type="SMART" id="SM01009">
    <property type="entry name" value="AlkA_N"/>
    <property type="match status" value="1"/>
</dbReference>
<dbReference type="GO" id="GO:0043565">
    <property type="term" value="F:sequence-specific DNA binding"/>
    <property type="evidence" value="ECO:0007669"/>
    <property type="project" value="InterPro"/>
</dbReference>
<dbReference type="OrthoDB" id="9811249at2"/>
<evidence type="ECO:0000313" key="13">
    <source>
        <dbReference type="EMBL" id="KFZ37210.1"/>
    </source>
</evidence>
<accession>A0A094JBB0</accession>
<evidence type="ECO:0000256" key="11">
    <source>
        <dbReference type="ARBA" id="ARBA00023204"/>
    </source>
</evidence>
<keyword evidence="11" id="KW-0234">DNA repair</keyword>
<dbReference type="Gene3D" id="3.40.10.10">
    <property type="entry name" value="DNA Methylphosphotriester Repair Domain"/>
    <property type="match status" value="1"/>
</dbReference>
<dbReference type="PANTHER" id="PTHR43003">
    <property type="entry name" value="DNA-3-METHYLADENINE GLYCOSYLASE"/>
    <property type="match status" value="1"/>
</dbReference>
<evidence type="ECO:0000256" key="7">
    <source>
        <dbReference type="ARBA" id="ARBA00023015"/>
    </source>
</evidence>
<evidence type="ECO:0000256" key="6">
    <source>
        <dbReference type="ARBA" id="ARBA00022833"/>
    </source>
</evidence>
<gene>
    <name evidence="13" type="ORF">HR45_12445</name>
</gene>
<dbReference type="Pfam" id="PF06029">
    <property type="entry name" value="AlkA_N"/>
    <property type="match status" value="1"/>
</dbReference>
<comment type="caution">
    <text evidence="13">The sequence shown here is derived from an EMBL/GenBank/DDBJ whole genome shotgun (WGS) entry which is preliminary data.</text>
</comment>